<accession>A0A6L6WTD6</accession>
<proteinExistence type="predicted"/>
<dbReference type="EMBL" id="WPNZ01000003">
    <property type="protein sequence ID" value="MVO84808.1"/>
    <property type="molecule type" value="Genomic_DNA"/>
</dbReference>
<evidence type="ECO:0000313" key="2">
    <source>
        <dbReference type="Proteomes" id="UP000483802"/>
    </source>
</evidence>
<gene>
    <name evidence="1" type="ORF">GPA10_08510</name>
</gene>
<protein>
    <submittedName>
        <fullName evidence="1">PE-PGRS family protein</fullName>
    </submittedName>
</protein>
<evidence type="ECO:0000313" key="1">
    <source>
        <dbReference type="EMBL" id="MVO84808.1"/>
    </source>
</evidence>
<name>A0A6L6WTD6_9ACTN</name>
<comment type="caution">
    <text evidence="1">The sequence shown here is derived from an EMBL/GenBank/DDBJ whole genome shotgun (WGS) entry which is preliminary data.</text>
</comment>
<dbReference type="AlphaFoldDB" id="A0A6L6WTD6"/>
<sequence length="480" mass="51104">MRNVNPEDLEQLSRLIDGRGGLGDKLKEAFARASHLGVSSKLASLKSLDSWVTEQGPDLRRRAALSRLDSGDPEAGLRWAGFTTEDLRKHEGQGPTPDDLLLANSLAASDDPGAKGFARKDGEALTDWFDRVRAHALAQVPGLRAHEQTIQSLIALYGDWTSARSTATVAAFQGAALTRVLVNNAIMQSSPVHYWKVRAGAFLRGSSSPLIHQWGTGLVRKRIPLHSLSAPGSWLPSRIAIWAGAPRNIPFVSGTIDDHVGRQFDAARRLPLMNRPVWHGLTANRAINAIVGNDRIAARYGGLTHSGEAVARAGQADLLKVTSNIYTRARTVGIGRGMSVVKGLAGAGKVSGALRGAGIVGGAWSTYLAGDQLVRRGLPWKHGNFSTRQKGARYVANAAEVGFHASLTSATVAPNPYSIGATVVFGGVYLGAKTVEHWEGVKKGAGKAIDTVGDTAEDIVKDPVGTAKKAGRKLNPKNWF</sequence>
<dbReference type="Proteomes" id="UP000483802">
    <property type="component" value="Unassembled WGS sequence"/>
</dbReference>
<dbReference type="RefSeq" id="WP_157164881.1">
    <property type="nucleotide sequence ID" value="NZ_WPNZ01000003.1"/>
</dbReference>
<organism evidence="1 2">
    <name type="scientific">Streptomyces typhae</name>
    <dbReference type="NCBI Taxonomy" id="2681492"/>
    <lineage>
        <taxon>Bacteria</taxon>
        <taxon>Bacillati</taxon>
        <taxon>Actinomycetota</taxon>
        <taxon>Actinomycetes</taxon>
        <taxon>Kitasatosporales</taxon>
        <taxon>Streptomycetaceae</taxon>
        <taxon>Streptomyces</taxon>
    </lineage>
</organism>
<reference evidence="1 2" key="1">
    <citation type="submission" date="2019-11" db="EMBL/GenBank/DDBJ databases">
        <title>Streptomyces typhae sp. nov., a novel endophytic actinomycete isolated from the root of cattail pollen (Typha angustifolia L.).</title>
        <authorList>
            <person name="Peng C."/>
        </authorList>
    </citation>
    <scope>NUCLEOTIDE SEQUENCE [LARGE SCALE GENOMIC DNA]</scope>
    <source>
        <strain evidence="2">p1417</strain>
    </source>
</reference>
<keyword evidence="2" id="KW-1185">Reference proteome</keyword>